<accession>A0AAV0NZ29</accession>
<evidence type="ECO:0000259" key="7">
    <source>
        <dbReference type="Pfam" id="PF04755"/>
    </source>
</evidence>
<sequence length="327" mass="35251">MIPHDKITPPLSKLNFSPPLEPSRFPVSPGAPKHPPRRTAMASLSSLYPPSLCSCSSSGSSIHARNSTESRLAPSLSRHTNHRLPAVSSCRPKRTRGSFVLRSALEDTYVLEPPPPARPPASSAERIDCLKLKLLGVVSGLNRGLAATEDDLKKAEAAAKELEDAGGLVDLACDLDKLQGRWKLVYSSAFSSRTLGGSRPGIPTGRLLPVTLGQVFQRIDVVSRDFDNIAELQLGAPWPLPPVDLTATLAHKFELIGSAKIKINFEKTTVKTTGNLNQLPPLDIPKLPEALRPPSNPGSGDFEVTFLDGDTRITRGDRGELRVFVVS</sequence>
<organism evidence="8 9">
    <name type="scientific">Linum tenue</name>
    <dbReference type="NCBI Taxonomy" id="586396"/>
    <lineage>
        <taxon>Eukaryota</taxon>
        <taxon>Viridiplantae</taxon>
        <taxon>Streptophyta</taxon>
        <taxon>Embryophyta</taxon>
        <taxon>Tracheophyta</taxon>
        <taxon>Spermatophyta</taxon>
        <taxon>Magnoliopsida</taxon>
        <taxon>eudicotyledons</taxon>
        <taxon>Gunneridae</taxon>
        <taxon>Pentapetalae</taxon>
        <taxon>rosids</taxon>
        <taxon>fabids</taxon>
        <taxon>Malpighiales</taxon>
        <taxon>Linaceae</taxon>
        <taxon>Linum</taxon>
    </lineage>
</organism>
<evidence type="ECO:0000256" key="6">
    <source>
        <dbReference type="SAM" id="MobiDB-lite"/>
    </source>
</evidence>
<dbReference type="PANTHER" id="PTHR31906">
    <property type="entry name" value="PLASTID-LIPID-ASSOCIATED PROTEIN 4, CHLOROPLASTIC-RELATED"/>
    <property type="match status" value="1"/>
</dbReference>
<comment type="subcellular location">
    <subcellularLocation>
        <location evidence="1">Plastid</location>
    </subcellularLocation>
</comment>
<proteinExistence type="inferred from homology"/>
<feature type="region of interest" description="Disordered" evidence="6">
    <location>
        <begin position="59"/>
        <end position="90"/>
    </location>
</feature>
<keyword evidence="9" id="KW-1185">Reference proteome</keyword>
<dbReference type="GO" id="GO:0009536">
    <property type="term" value="C:plastid"/>
    <property type="evidence" value="ECO:0007669"/>
    <property type="project" value="UniProtKB-SubCell"/>
</dbReference>
<dbReference type="Pfam" id="PF04755">
    <property type="entry name" value="PAP_fibrillin"/>
    <property type="match status" value="1"/>
</dbReference>
<feature type="coiled-coil region" evidence="5">
    <location>
        <begin position="138"/>
        <end position="165"/>
    </location>
</feature>
<protein>
    <recommendedName>
        <fullName evidence="7">Plastid lipid-associated protein/fibrillin conserved domain-containing protein</fullName>
    </recommendedName>
</protein>
<evidence type="ECO:0000256" key="4">
    <source>
        <dbReference type="ARBA" id="ARBA00022946"/>
    </source>
</evidence>
<evidence type="ECO:0000256" key="3">
    <source>
        <dbReference type="ARBA" id="ARBA00022640"/>
    </source>
</evidence>
<comment type="similarity">
    <text evidence="2">Belongs to the PAP/fibrillin family.</text>
</comment>
<comment type="caution">
    <text evidence="8">The sequence shown here is derived from an EMBL/GenBank/DDBJ whole genome shotgun (WGS) entry which is preliminary data.</text>
</comment>
<evidence type="ECO:0000256" key="1">
    <source>
        <dbReference type="ARBA" id="ARBA00004474"/>
    </source>
</evidence>
<dbReference type="Proteomes" id="UP001154282">
    <property type="component" value="Unassembled WGS sequence"/>
</dbReference>
<evidence type="ECO:0000256" key="2">
    <source>
        <dbReference type="ARBA" id="ARBA00005845"/>
    </source>
</evidence>
<evidence type="ECO:0000256" key="5">
    <source>
        <dbReference type="SAM" id="Coils"/>
    </source>
</evidence>
<name>A0AAV0NZ29_9ROSI</name>
<keyword evidence="4" id="KW-0809">Transit peptide</keyword>
<reference evidence="8" key="1">
    <citation type="submission" date="2022-08" db="EMBL/GenBank/DDBJ databases">
        <authorList>
            <person name="Gutierrez-Valencia J."/>
        </authorList>
    </citation>
    <scope>NUCLEOTIDE SEQUENCE</scope>
</reference>
<evidence type="ECO:0000313" key="9">
    <source>
        <dbReference type="Proteomes" id="UP001154282"/>
    </source>
</evidence>
<dbReference type="EMBL" id="CAMGYJ010000008">
    <property type="protein sequence ID" value="CAI0463848.1"/>
    <property type="molecule type" value="Genomic_DNA"/>
</dbReference>
<evidence type="ECO:0000313" key="8">
    <source>
        <dbReference type="EMBL" id="CAI0463848.1"/>
    </source>
</evidence>
<feature type="domain" description="Plastid lipid-associated protein/fibrillin conserved" evidence="7">
    <location>
        <begin position="130"/>
        <end position="324"/>
    </location>
</feature>
<feature type="region of interest" description="Disordered" evidence="6">
    <location>
        <begin position="1"/>
        <end position="39"/>
    </location>
</feature>
<keyword evidence="3" id="KW-0934">Plastid</keyword>
<keyword evidence="5" id="KW-0175">Coiled coil</keyword>
<gene>
    <name evidence="8" type="ORF">LITE_LOCUS35924</name>
</gene>
<dbReference type="InterPro" id="IPR039633">
    <property type="entry name" value="PAP"/>
</dbReference>
<dbReference type="AlphaFoldDB" id="A0AAV0NZ29"/>
<dbReference type="InterPro" id="IPR006843">
    <property type="entry name" value="PAP/fibrillin_dom"/>
</dbReference>